<dbReference type="PANTHER" id="PTHR35167:SF3">
    <property type="entry name" value="OS05G0216466 PROTEIN"/>
    <property type="match status" value="1"/>
</dbReference>
<gene>
    <name evidence="2" type="ORF">CDL12_23650</name>
</gene>
<feature type="compositionally biased region" description="Basic residues" evidence="1">
    <location>
        <begin position="1"/>
        <end position="12"/>
    </location>
</feature>
<dbReference type="Proteomes" id="UP000231279">
    <property type="component" value="Unassembled WGS sequence"/>
</dbReference>
<evidence type="ECO:0000313" key="3">
    <source>
        <dbReference type="Proteomes" id="UP000231279"/>
    </source>
</evidence>
<protein>
    <submittedName>
        <fullName evidence="2">Uncharacterized protein</fullName>
    </submittedName>
</protein>
<feature type="region of interest" description="Disordered" evidence="1">
    <location>
        <begin position="34"/>
        <end position="64"/>
    </location>
</feature>
<proteinExistence type="predicted"/>
<keyword evidence="3" id="KW-1185">Reference proteome</keyword>
<reference evidence="3" key="1">
    <citation type="journal article" date="2018" name="Gigascience">
        <title>Genome assembly of the Pink Ipe (Handroanthus impetiginosus, Bignoniaceae), a highly valued, ecologically keystone Neotropical timber forest tree.</title>
        <authorList>
            <person name="Silva-Junior O.B."/>
            <person name="Grattapaglia D."/>
            <person name="Novaes E."/>
            <person name="Collevatti R.G."/>
        </authorList>
    </citation>
    <scope>NUCLEOTIDE SEQUENCE [LARGE SCALE GENOMIC DNA]</scope>
    <source>
        <strain evidence="3">cv. UFG-1</strain>
    </source>
</reference>
<evidence type="ECO:0000313" key="2">
    <source>
        <dbReference type="EMBL" id="PIN03822.1"/>
    </source>
</evidence>
<comment type="caution">
    <text evidence="2">The sequence shown here is derived from an EMBL/GenBank/DDBJ whole genome shotgun (WGS) entry which is preliminary data.</text>
</comment>
<name>A0A2G9GF28_9LAMI</name>
<dbReference type="OrthoDB" id="1739516at2759"/>
<dbReference type="PANTHER" id="PTHR35167">
    <property type="entry name" value="OS05G0216466 PROTEIN"/>
    <property type="match status" value="1"/>
</dbReference>
<accession>A0A2G9GF28</accession>
<dbReference type="AlphaFoldDB" id="A0A2G9GF28"/>
<organism evidence="2 3">
    <name type="scientific">Handroanthus impetiginosus</name>
    <dbReference type="NCBI Taxonomy" id="429701"/>
    <lineage>
        <taxon>Eukaryota</taxon>
        <taxon>Viridiplantae</taxon>
        <taxon>Streptophyta</taxon>
        <taxon>Embryophyta</taxon>
        <taxon>Tracheophyta</taxon>
        <taxon>Spermatophyta</taxon>
        <taxon>Magnoliopsida</taxon>
        <taxon>eudicotyledons</taxon>
        <taxon>Gunneridae</taxon>
        <taxon>Pentapetalae</taxon>
        <taxon>asterids</taxon>
        <taxon>lamiids</taxon>
        <taxon>Lamiales</taxon>
        <taxon>Bignoniaceae</taxon>
        <taxon>Crescentiina</taxon>
        <taxon>Tabebuia alliance</taxon>
        <taxon>Handroanthus</taxon>
    </lineage>
</organism>
<sequence length="105" mass="11815">MKKSPASRKMKKTQMGSALTEPEMDAALQLIQLSGDSMETGGGGAARTEEQSQEESVGDSHEISSNMKIREFEVLPRRKKRFRSIDDVYSITRPVIKKRSKKSRI</sequence>
<evidence type="ECO:0000256" key="1">
    <source>
        <dbReference type="SAM" id="MobiDB-lite"/>
    </source>
</evidence>
<feature type="region of interest" description="Disordered" evidence="1">
    <location>
        <begin position="1"/>
        <end position="22"/>
    </location>
</feature>
<dbReference type="EMBL" id="NKXS01005379">
    <property type="protein sequence ID" value="PIN03822.1"/>
    <property type="molecule type" value="Genomic_DNA"/>
</dbReference>